<accession>A0AAV5TM92</accession>
<feature type="non-terminal residue" evidence="1">
    <location>
        <position position="1"/>
    </location>
</feature>
<organism evidence="1 2">
    <name type="scientific">Pristionchus entomophagus</name>
    <dbReference type="NCBI Taxonomy" id="358040"/>
    <lineage>
        <taxon>Eukaryota</taxon>
        <taxon>Metazoa</taxon>
        <taxon>Ecdysozoa</taxon>
        <taxon>Nematoda</taxon>
        <taxon>Chromadorea</taxon>
        <taxon>Rhabditida</taxon>
        <taxon>Rhabditina</taxon>
        <taxon>Diplogasteromorpha</taxon>
        <taxon>Diplogasteroidea</taxon>
        <taxon>Neodiplogasteridae</taxon>
        <taxon>Pristionchus</taxon>
    </lineage>
</organism>
<protein>
    <submittedName>
        <fullName evidence="1">Uncharacterized protein</fullName>
    </submittedName>
</protein>
<proteinExistence type="predicted"/>
<evidence type="ECO:0000313" key="1">
    <source>
        <dbReference type="EMBL" id="GMS95328.1"/>
    </source>
</evidence>
<feature type="non-terminal residue" evidence="1">
    <location>
        <position position="104"/>
    </location>
</feature>
<name>A0AAV5TM92_9BILA</name>
<dbReference type="Proteomes" id="UP001432027">
    <property type="component" value="Unassembled WGS sequence"/>
</dbReference>
<dbReference type="EMBL" id="BTSX01000004">
    <property type="protein sequence ID" value="GMS95328.1"/>
    <property type="molecule type" value="Genomic_DNA"/>
</dbReference>
<comment type="caution">
    <text evidence="1">The sequence shown here is derived from an EMBL/GenBank/DDBJ whole genome shotgun (WGS) entry which is preliminary data.</text>
</comment>
<evidence type="ECO:0000313" key="2">
    <source>
        <dbReference type="Proteomes" id="UP001432027"/>
    </source>
</evidence>
<reference evidence="1" key="1">
    <citation type="submission" date="2023-10" db="EMBL/GenBank/DDBJ databases">
        <title>Genome assembly of Pristionchus species.</title>
        <authorList>
            <person name="Yoshida K."/>
            <person name="Sommer R.J."/>
        </authorList>
    </citation>
    <scope>NUCLEOTIDE SEQUENCE</scope>
    <source>
        <strain evidence="1">RS0144</strain>
    </source>
</reference>
<gene>
    <name evidence="1" type="ORF">PENTCL1PPCAC_17503</name>
</gene>
<keyword evidence="2" id="KW-1185">Reference proteome</keyword>
<dbReference type="AlphaFoldDB" id="A0AAV5TM92"/>
<sequence>GGGRFPIDGYSRLDQTWSVQRESWLETREAVSSRKESSRVIETIEDDEHILLPPAEWAVVRKTGALFLTSPPLFCQLSVKVIWERARDMRTEKRIATARRWDIL</sequence>